<dbReference type="InterPro" id="IPR048539">
    <property type="entry name" value="CsoSCA_cat"/>
</dbReference>
<name>A0ABS9P303_9GAMM</name>
<organism evidence="2 3">
    <name type="scientific">Billgrantia campisalis</name>
    <dbReference type="NCBI Taxonomy" id="74661"/>
    <lineage>
        <taxon>Bacteria</taxon>
        <taxon>Pseudomonadati</taxon>
        <taxon>Pseudomonadota</taxon>
        <taxon>Gammaproteobacteria</taxon>
        <taxon>Oceanospirillales</taxon>
        <taxon>Halomonadaceae</taxon>
        <taxon>Billgrantia</taxon>
    </lineage>
</organism>
<comment type="caution">
    <text evidence="2">The sequence shown here is derived from an EMBL/GenBank/DDBJ whole genome shotgun (WGS) entry which is preliminary data.</text>
</comment>
<accession>A0ABS9P303</accession>
<reference evidence="2 3" key="1">
    <citation type="submission" date="2020-05" db="EMBL/GenBank/DDBJ databases">
        <title>Comparative genomic analysis of denitrifying bacteria from Halomonas genus.</title>
        <authorList>
            <person name="Wang L."/>
            <person name="Shao Z."/>
        </authorList>
    </citation>
    <scope>NUCLEOTIDE SEQUENCE [LARGE SCALE GENOMIC DNA]</scope>
    <source>
        <strain evidence="2 3">A4</strain>
    </source>
</reference>
<keyword evidence="3" id="KW-1185">Reference proteome</keyword>
<feature type="domain" description="Carboxysome Shell Carbonic Anhydrase catalytic" evidence="1">
    <location>
        <begin position="91"/>
        <end position="176"/>
    </location>
</feature>
<dbReference type="Pfam" id="PF20686">
    <property type="entry name" value="CsoSCA_cat"/>
    <property type="match status" value="1"/>
</dbReference>
<evidence type="ECO:0000313" key="2">
    <source>
        <dbReference type="EMBL" id="MCG6656177.1"/>
    </source>
</evidence>
<sequence length="358" mass="39632">MPIHDHPIEARIDALLALSREHAETFCSPSAWLARERYLAAHPTRIIVMKCMDGRIHIPHATRTPLGIITPFRNLGGIFHLGWPYLGEMLTDAVYEATRSGHGVLMIITYHFSRGSRARGCAGFGCDTEAALAHAREIRTQAERLFGHDHRHVYPLVCGFETDGDALIVHGDDGATLDMSALTPADAASLDRRVAGLCADMPADIRRDLLPLLEGNLQHVDSLRGVQRELNIEHREWVICVGRGFDFLHLPNTALIVGPYSPDLSEPIGTAAAIIDANMKAGRIPDDGFLLLASTPYQEVGVDRARAEMKSRFLAEFATRVIHREHPKLARRMLNRTAVVHWPSRRLESLDHDTAAGA</sequence>
<dbReference type="RefSeq" id="WP_238974689.1">
    <property type="nucleotide sequence ID" value="NZ_JABFUC010000001.1"/>
</dbReference>
<evidence type="ECO:0000259" key="1">
    <source>
        <dbReference type="Pfam" id="PF20686"/>
    </source>
</evidence>
<gene>
    <name evidence="2" type="ORF">HOP52_00070</name>
</gene>
<protein>
    <recommendedName>
        <fullName evidence="1">Carboxysome Shell Carbonic Anhydrase catalytic domain-containing protein</fullName>
    </recommendedName>
</protein>
<dbReference type="EMBL" id="JABFUC010000001">
    <property type="protein sequence ID" value="MCG6656177.1"/>
    <property type="molecule type" value="Genomic_DNA"/>
</dbReference>
<proteinExistence type="predicted"/>
<evidence type="ECO:0000313" key="3">
    <source>
        <dbReference type="Proteomes" id="UP000814385"/>
    </source>
</evidence>
<dbReference type="Proteomes" id="UP000814385">
    <property type="component" value="Unassembled WGS sequence"/>
</dbReference>